<evidence type="ECO:0000256" key="2">
    <source>
        <dbReference type="SAM" id="Phobius"/>
    </source>
</evidence>
<keyword evidence="2" id="KW-1133">Transmembrane helix</keyword>
<keyword evidence="2" id="KW-0812">Transmembrane</keyword>
<name>A0AAN9BFU6_9CAEN</name>
<keyword evidence="3" id="KW-0732">Signal</keyword>
<evidence type="ECO:0000313" key="5">
    <source>
        <dbReference type="Proteomes" id="UP001374579"/>
    </source>
</evidence>
<organism evidence="4 5">
    <name type="scientific">Littorina saxatilis</name>
    <dbReference type="NCBI Taxonomy" id="31220"/>
    <lineage>
        <taxon>Eukaryota</taxon>
        <taxon>Metazoa</taxon>
        <taxon>Spiralia</taxon>
        <taxon>Lophotrochozoa</taxon>
        <taxon>Mollusca</taxon>
        <taxon>Gastropoda</taxon>
        <taxon>Caenogastropoda</taxon>
        <taxon>Littorinimorpha</taxon>
        <taxon>Littorinoidea</taxon>
        <taxon>Littorinidae</taxon>
        <taxon>Littorina</taxon>
    </lineage>
</organism>
<comment type="caution">
    <text evidence="4">The sequence shown here is derived from an EMBL/GenBank/DDBJ whole genome shotgun (WGS) entry which is preliminary data.</text>
</comment>
<evidence type="ECO:0000256" key="3">
    <source>
        <dbReference type="SAM" id="SignalP"/>
    </source>
</evidence>
<reference evidence="4 5" key="1">
    <citation type="submission" date="2024-02" db="EMBL/GenBank/DDBJ databases">
        <title>Chromosome-scale genome assembly of the rough periwinkle Littorina saxatilis.</title>
        <authorList>
            <person name="De Jode A."/>
            <person name="Faria R."/>
            <person name="Formenti G."/>
            <person name="Sims Y."/>
            <person name="Smith T.P."/>
            <person name="Tracey A."/>
            <person name="Wood J.M.D."/>
            <person name="Zagrodzka Z.B."/>
            <person name="Johannesson K."/>
            <person name="Butlin R.K."/>
            <person name="Leder E.H."/>
        </authorList>
    </citation>
    <scope>NUCLEOTIDE SEQUENCE [LARGE SCALE GENOMIC DNA]</scope>
    <source>
        <strain evidence="4">Snail1</strain>
        <tissue evidence="4">Muscle</tissue>
    </source>
</reference>
<feature type="signal peptide" evidence="3">
    <location>
        <begin position="1"/>
        <end position="22"/>
    </location>
</feature>
<gene>
    <name evidence="4" type="ORF">V1264_016788</name>
</gene>
<keyword evidence="2" id="KW-0472">Membrane</keyword>
<accession>A0AAN9BFU6</accession>
<dbReference type="AlphaFoldDB" id="A0AAN9BFU6"/>
<proteinExistence type="predicted"/>
<evidence type="ECO:0000256" key="1">
    <source>
        <dbReference type="SAM" id="MobiDB-lite"/>
    </source>
</evidence>
<sequence length="324" mass="35549">MHFLRTLCLAPALALTIQAVCGDVLCASFITKATLVPKHGGSTLTFTVENSCQGENSFVKSVKAFHGSSDRSHFPIPICNIRFEDGECSKPVGCSCLSHSLTGRIDNFRGDALTLVGELGNGHKFEKVVDFIKTALPSTATPEQEQEQDPPQGNNSLTLIVAVSASGVVVVTVIVVLVARCIQKKIRERRSRPRSRGYPERPLPLRPMSPEGEKLNQRWQSRRSSKTHSNHSYDEVVDVPGSINEAGALQDHCTAYTQSKGDNYYLQAVNTASDERRVHHKEGHALRQCHTQFDDDGYILPITPLSNESNRTCTKKDAAGQTIP</sequence>
<feature type="transmembrane region" description="Helical" evidence="2">
    <location>
        <begin position="157"/>
        <end position="182"/>
    </location>
</feature>
<feature type="compositionally biased region" description="Basic residues" evidence="1">
    <location>
        <begin position="220"/>
        <end position="229"/>
    </location>
</feature>
<feature type="region of interest" description="Disordered" evidence="1">
    <location>
        <begin position="188"/>
        <end position="233"/>
    </location>
</feature>
<feature type="chain" id="PRO_5042988387" evidence="3">
    <location>
        <begin position="23"/>
        <end position="324"/>
    </location>
</feature>
<evidence type="ECO:0000313" key="4">
    <source>
        <dbReference type="EMBL" id="KAK7105401.1"/>
    </source>
</evidence>
<dbReference type="EMBL" id="JBAMIC010000007">
    <property type="protein sequence ID" value="KAK7105401.1"/>
    <property type="molecule type" value="Genomic_DNA"/>
</dbReference>
<protein>
    <submittedName>
        <fullName evidence="4">Uncharacterized protein</fullName>
    </submittedName>
</protein>
<keyword evidence="5" id="KW-1185">Reference proteome</keyword>
<dbReference type="Proteomes" id="UP001374579">
    <property type="component" value="Unassembled WGS sequence"/>
</dbReference>